<keyword evidence="4" id="KW-1185">Reference proteome</keyword>
<gene>
    <name evidence="3" type="ORF">PCOR1329_LOCUS73526</name>
</gene>
<feature type="region of interest" description="Disordered" evidence="2">
    <location>
        <begin position="60"/>
        <end position="86"/>
    </location>
</feature>
<evidence type="ECO:0000313" key="3">
    <source>
        <dbReference type="EMBL" id="CAK0894487.1"/>
    </source>
</evidence>
<feature type="compositionally biased region" description="Low complexity" evidence="2">
    <location>
        <begin position="104"/>
        <end position="119"/>
    </location>
</feature>
<feature type="compositionally biased region" description="Low complexity" evidence="2">
    <location>
        <begin position="315"/>
        <end position="324"/>
    </location>
</feature>
<comment type="caution">
    <text evidence="3">The sequence shown here is derived from an EMBL/GenBank/DDBJ whole genome shotgun (WGS) entry which is preliminary data.</text>
</comment>
<feature type="region of interest" description="Disordered" evidence="2">
    <location>
        <begin position="305"/>
        <end position="349"/>
    </location>
</feature>
<dbReference type="EMBL" id="CAUYUJ010019905">
    <property type="protein sequence ID" value="CAK0894487.1"/>
    <property type="molecule type" value="Genomic_DNA"/>
</dbReference>
<dbReference type="Proteomes" id="UP001189429">
    <property type="component" value="Unassembled WGS sequence"/>
</dbReference>
<evidence type="ECO:0000256" key="1">
    <source>
        <dbReference type="SAM" id="Coils"/>
    </source>
</evidence>
<evidence type="ECO:0000256" key="2">
    <source>
        <dbReference type="SAM" id="MobiDB-lite"/>
    </source>
</evidence>
<name>A0ABN9X526_9DINO</name>
<feature type="coiled-coil region" evidence="1">
    <location>
        <begin position="192"/>
        <end position="247"/>
    </location>
</feature>
<accession>A0ABN9X526</accession>
<evidence type="ECO:0000313" key="4">
    <source>
        <dbReference type="Proteomes" id="UP001189429"/>
    </source>
</evidence>
<sequence length="728" mass="76684">MAGGVPLAKGAVRQGRTCTSCVSKRGRAVVNWGTALKCQGCRLPKATCFGANVPLPAAAESKSKSGATPGGGSGNAPPWAGQPPSVQLAQAQRELADLKKQFKASGPASAGGPFGGAQAMEVDDGESAGAGDAAVLAEVHMCESGLCAMKDQTADWATAPREELRARLEKAKARLFASKPLHARTHAVANEAKQCAERLEKAEGNKRKAREALRRAVEEVERAEKVRADLLEQRAALQAELAQLQQQAHQAPPPRAAGQAMAQDVIGGLGITVGELETIVLQQLSAHSDEEQPMPAEDLASTAGAVREGAERDGQSQPAPEAAAPGGGSSTAVAERWQPEEESVEQLQQQLRKHDLELDAGASSLTRILLFPSAWFGAMSKSSIIAANVTAGGSLTPCVEGICERAEAVVVLVQEHRARGRDRLAALQMPCWTMGTRGFGRQQSRGPAARQAPLAGMAVLARSHITVTSPPFLESPVLLAARLVAAHVHWGVAGGFVAVSAYFHDGVEWKADNQRKAQVVEALTDAGCAGGDRAVSWAGRRQGGAAGVAARLRRRGVRVARSPPRAALPQRPPRPLALGRRLDRWGRWWIEPLLDADGAASDWLDHCVPCAEAAFAQPSAARQLAEAWCRRAWSRGARLRGAYARYRSGLTLSQRCVTDSMRRCEVYCLRSWLAAHAGLPSALGWARAAASQGHSGGEGSAAGEGVERRRGAGGDTVVVSFGLAIDLI</sequence>
<reference evidence="3" key="1">
    <citation type="submission" date="2023-10" db="EMBL/GenBank/DDBJ databases">
        <authorList>
            <person name="Chen Y."/>
            <person name="Shah S."/>
            <person name="Dougan E. K."/>
            <person name="Thang M."/>
            <person name="Chan C."/>
        </authorList>
    </citation>
    <scope>NUCLEOTIDE SEQUENCE [LARGE SCALE GENOMIC DNA]</scope>
</reference>
<protein>
    <submittedName>
        <fullName evidence="3">Uncharacterized protein</fullName>
    </submittedName>
</protein>
<keyword evidence="1" id="KW-0175">Coiled coil</keyword>
<proteinExistence type="predicted"/>
<organism evidence="3 4">
    <name type="scientific">Prorocentrum cordatum</name>
    <dbReference type="NCBI Taxonomy" id="2364126"/>
    <lineage>
        <taxon>Eukaryota</taxon>
        <taxon>Sar</taxon>
        <taxon>Alveolata</taxon>
        <taxon>Dinophyceae</taxon>
        <taxon>Prorocentrales</taxon>
        <taxon>Prorocentraceae</taxon>
        <taxon>Prorocentrum</taxon>
    </lineage>
</organism>
<feature type="region of interest" description="Disordered" evidence="2">
    <location>
        <begin position="102"/>
        <end position="125"/>
    </location>
</feature>